<evidence type="ECO:0000256" key="8">
    <source>
        <dbReference type="SAM" id="Phobius"/>
    </source>
</evidence>
<dbReference type="GO" id="GO:0005886">
    <property type="term" value="C:plasma membrane"/>
    <property type="evidence" value="ECO:0007669"/>
    <property type="project" value="UniProtKB-SubCell"/>
</dbReference>
<dbReference type="EMBL" id="CP009122">
    <property type="protein sequence ID" value="AJA09779.1"/>
    <property type="molecule type" value="Genomic_DNA"/>
</dbReference>
<dbReference type="AlphaFoldDB" id="A0A0A7PII5"/>
<comment type="subcellular location">
    <subcellularLocation>
        <location evidence="1">Cell membrane</location>
        <topology evidence="1">Multi-pass membrane protein</topology>
    </subcellularLocation>
</comment>
<dbReference type="InterPro" id="IPR050297">
    <property type="entry name" value="LipidA_mod_glycosyltrf_83"/>
</dbReference>
<evidence type="ECO:0000256" key="2">
    <source>
        <dbReference type="ARBA" id="ARBA00022475"/>
    </source>
</evidence>
<keyword evidence="3" id="KW-0328">Glycosyltransferase</keyword>
<gene>
    <name evidence="9" type="ORF">SKP52_14475</name>
</gene>
<sequence>MTSSVAGTPAGKSRIPGAGSLFWPVAGIVLALAGHLYLALTRAINWDEFYHYSQVQKLAQGTLTEPLQTLYTRAFVWAVDLPGFGVDHIIAIRMFMFLCIIVVAAAIFGAASRFVGRVPAAFCALIYLTAGYVLQHGTSFRFDAPAAALLMAAAWILLRFRLSIGPILAAGLLAGLSAMLTIKTILYAPVFLGIAWLLWSEAENKRRLLLQLAAVGAAALGFFALIYLAHASSLVGNSDVEAMKVVSRAGGKMFHFGYVTYWLSMVKGVQLSLVLALVILAFPVMVWKAALPKPEKLALTGFYLPILTLFFYHNTAPYFYVYMLPPVTVACGVVMASLVARYRSISVTALLLLGAGFVFYNEPPNMIERQRQILRVADRMFPGGVAYFDSCAMLGSFPKANVFMTPWGIDQYLLGGFPSLEKTMASKPVPLMVNDDYMFEDALNGKGPVPAFLPRDLAAIRDTFVHLWGPFWIAGEDIPARASGHAFKVRVPGFYTVGGASVTIGDRTLAPGQFVHLDRGDYRASTAGDKGARLIWGKDIQVPAQPDAGGPLFMPF</sequence>
<evidence type="ECO:0000256" key="1">
    <source>
        <dbReference type="ARBA" id="ARBA00004651"/>
    </source>
</evidence>
<dbReference type="GO" id="GO:0010041">
    <property type="term" value="P:response to iron(III) ion"/>
    <property type="evidence" value="ECO:0007669"/>
    <property type="project" value="TreeGrafter"/>
</dbReference>
<reference evidence="9 10" key="1">
    <citation type="journal article" date="2015" name="Int. J. Syst. Evol. Microbiol.">
        <title>Description of Sphingopyxis fribergensis sp. nov. - a soil bacterium with the ability to degrade styrene and phenylacetic acid.</title>
        <authorList>
            <person name="Oelschlagel M."/>
            <person name="Ruckert C."/>
            <person name="Kalinowski J."/>
            <person name="Schmidt G."/>
            <person name="Schlomann M."/>
            <person name="Tischler D."/>
        </authorList>
    </citation>
    <scope>NUCLEOTIDE SEQUENCE [LARGE SCALE GENOMIC DNA]</scope>
    <source>
        <strain evidence="9 10">Kp5.2</strain>
    </source>
</reference>
<dbReference type="HOGENOM" id="CLU_463753_0_0_5"/>
<keyword evidence="6 8" id="KW-1133">Transmembrane helix</keyword>
<keyword evidence="5 8" id="KW-0812">Transmembrane</keyword>
<feature type="transmembrane region" description="Helical" evidence="8">
    <location>
        <begin position="208"/>
        <end position="229"/>
    </location>
</feature>
<protein>
    <submittedName>
        <fullName evidence="9">Uncharacterized protein</fullName>
    </submittedName>
</protein>
<evidence type="ECO:0000256" key="6">
    <source>
        <dbReference type="ARBA" id="ARBA00022989"/>
    </source>
</evidence>
<evidence type="ECO:0000256" key="7">
    <source>
        <dbReference type="ARBA" id="ARBA00023136"/>
    </source>
</evidence>
<dbReference type="GO" id="GO:0016763">
    <property type="term" value="F:pentosyltransferase activity"/>
    <property type="evidence" value="ECO:0007669"/>
    <property type="project" value="TreeGrafter"/>
</dbReference>
<evidence type="ECO:0000256" key="4">
    <source>
        <dbReference type="ARBA" id="ARBA00022679"/>
    </source>
</evidence>
<feature type="transmembrane region" description="Helical" evidence="8">
    <location>
        <begin position="114"/>
        <end position="134"/>
    </location>
</feature>
<feature type="transmembrane region" description="Helical" evidence="8">
    <location>
        <begin position="345"/>
        <end position="361"/>
    </location>
</feature>
<dbReference type="KEGG" id="sphk:SKP52_14475"/>
<evidence type="ECO:0000313" key="10">
    <source>
        <dbReference type="Proteomes" id="UP000030907"/>
    </source>
</evidence>
<name>A0A0A7PII5_9SPHN</name>
<keyword evidence="7 8" id="KW-0472">Membrane</keyword>
<feature type="transmembrane region" description="Helical" evidence="8">
    <location>
        <begin position="90"/>
        <end position="108"/>
    </location>
</feature>
<dbReference type="GO" id="GO:0009103">
    <property type="term" value="P:lipopolysaccharide biosynthetic process"/>
    <property type="evidence" value="ECO:0007669"/>
    <property type="project" value="UniProtKB-ARBA"/>
</dbReference>
<feature type="transmembrane region" description="Helical" evidence="8">
    <location>
        <begin position="297"/>
        <end position="313"/>
    </location>
</feature>
<feature type="transmembrane region" description="Helical" evidence="8">
    <location>
        <begin position="20"/>
        <end position="40"/>
    </location>
</feature>
<evidence type="ECO:0000313" key="9">
    <source>
        <dbReference type="EMBL" id="AJA09779.1"/>
    </source>
</evidence>
<feature type="transmembrane region" description="Helical" evidence="8">
    <location>
        <begin position="180"/>
        <end position="199"/>
    </location>
</feature>
<organism evidence="9 10">
    <name type="scientific">Sphingopyxis fribergensis</name>
    <dbReference type="NCBI Taxonomy" id="1515612"/>
    <lineage>
        <taxon>Bacteria</taxon>
        <taxon>Pseudomonadati</taxon>
        <taxon>Pseudomonadota</taxon>
        <taxon>Alphaproteobacteria</taxon>
        <taxon>Sphingomonadales</taxon>
        <taxon>Sphingomonadaceae</taxon>
        <taxon>Sphingopyxis</taxon>
    </lineage>
</organism>
<evidence type="ECO:0000256" key="3">
    <source>
        <dbReference type="ARBA" id="ARBA00022676"/>
    </source>
</evidence>
<dbReference type="PANTHER" id="PTHR33908:SF3">
    <property type="entry name" value="UNDECAPRENYL PHOSPHATE-ALPHA-4-AMINO-4-DEOXY-L-ARABINOSE ARABINOSYL TRANSFERASE"/>
    <property type="match status" value="1"/>
</dbReference>
<evidence type="ECO:0000256" key="5">
    <source>
        <dbReference type="ARBA" id="ARBA00022692"/>
    </source>
</evidence>
<keyword evidence="2" id="KW-1003">Cell membrane</keyword>
<dbReference type="STRING" id="1515612.SKP52_14475"/>
<accession>A0A0A7PII5</accession>
<dbReference type="Proteomes" id="UP000030907">
    <property type="component" value="Chromosome"/>
</dbReference>
<keyword evidence="10" id="KW-1185">Reference proteome</keyword>
<dbReference type="PANTHER" id="PTHR33908">
    <property type="entry name" value="MANNOSYLTRANSFERASE YKCB-RELATED"/>
    <property type="match status" value="1"/>
</dbReference>
<feature type="transmembrane region" description="Helical" evidence="8">
    <location>
        <begin position="261"/>
        <end position="285"/>
    </location>
</feature>
<proteinExistence type="predicted"/>
<dbReference type="OrthoDB" id="7714635at2"/>
<keyword evidence="4" id="KW-0808">Transferase</keyword>
<dbReference type="RefSeq" id="WP_148309135.1">
    <property type="nucleotide sequence ID" value="NZ_CP009122.1"/>
</dbReference>